<sequence length="285" mass="32105">MNEKAIGRVLKKWLDSESVRREDLFITTKLPPPGNRAACVEKCLTKSLDDLQLSYVDMYLIHTPFGVPETDGDFQRHANGDIVLDLETNHIETWKKMEDMVKAGLTKSIGVSNFNKNQIQRLIDNSTIKPSNVQVEVHVYLQQDDLINFCKEEGIIVTAYAPLGSKGIENLNKMAGYEREIPNILDNSVVGGIANRLGITPAQVLLKWILERGVAAIPKSTNPTRLRQNLDIFEFSLTEEDMKVLKGLEKGIRVCDFGFFKGFQLGIHTTLAKYKLGNNFLTFFS</sequence>
<reference evidence="4" key="1">
    <citation type="submission" date="2022-07" db="EMBL/GenBank/DDBJ databases">
        <authorList>
            <person name="Trinca V."/>
            <person name="Uliana J.V.C."/>
            <person name="Torres T.T."/>
            <person name="Ward R.J."/>
            <person name="Monesi N."/>
        </authorList>
    </citation>
    <scope>NUCLEOTIDE SEQUENCE</scope>
    <source>
        <strain evidence="4">HSMRA1968</strain>
        <tissue evidence="4">Whole embryos</tissue>
    </source>
</reference>
<gene>
    <name evidence="4" type="primary">Akr1a1</name>
    <name evidence="4" type="ORF">Bhyg_11604</name>
</gene>
<dbReference type="Proteomes" id="UP001151699">
    <property type="component" value="Chromosome X"/>
</dbReference>
<dbReference type="InterPro" id="IPR023210">
    <property type="entry name" value="NADP_OxRdtase_dom"/>
</dbReference>
<feature type="binding site" evidence="1">
    <location>
        <position position="62"/>
    </location>
    <ligand>
        <name>substrate</name>
    </ligand>
</feature>
<evidence type="ECO:0000313" key="4">
    <source>
        <dbReference type="EMBL" id="KAJ6638866.1"/>
    </source>
</evidence>
<dbReference type="AlphaFoldDB" id="A0A9Q0S039"/>
<feature type="site" description="Lowers pKa of active site Tyr" evidence="2">
    <location>
        <position position="29"/>
    </location>
</feature>
<dbReference type="Pfam" id="PF00248">
    <property type="entry name" value="Aldo_ket_red"/>
    <property type="match status" value="1"/>
</dbReference>
<dbReference type="Gene3D" id="3.20.20.100">
    <property type="entry name" value="NADP-dependent oxidoreductase domain"/>
    <property type="match status" value="1"/>
</dbReference>
<dbReference type="PANTHER" id="PTHR11732">
    <property type="entry name" value="ALDO/KETO REDUCTASE"/>
    <property type="match status" value="1"/>
</dbReference>
<dbReference type="OrthoDB" id="416253at2759"/>
<evidence type="ECO:0000256" key="1">
    <source>
        <dbReference type="PIRSR" id="PIRSR000097-2"/>
    </source>
</evidence>
<dbReference type="InterPro" id="IPR018170">
    <property type="entry name" value="Aldo/ket_reductase_CS"/>
</dbReference>
<dbReference type="PRINTS" id="PR00069">
    <property type="entry name" value="ALDKETRDTASE"/>
</dbReference>
<feature type="domain" description="NADP-dependent oxidoreductase" evidence="3">
    <location>
        <begin position="2"/>
        <end position="248"/>
    </location>
</feature>
<proteinExistence type="predicted"/>
<comment type="caution">
    <text evidence="4">The sequence shown here is derived from an EMBL/GenBank/DDBJ whole genome shotgun (WGS) entry which is preliminary data.</text>
</comment>
<accession>A0A9Q0S039</accession>
<name>A0A9Q0S039_9DIPT</name>
<protein>
    <submittedName>
        <fullName evidence="4">Aldo-keto reductase family 1 member A1</fullName>
    </submittedName>
</protein>
<evidence type="ECO:0000256" key="2">
    <source>
        <dbReference type="PIRSR" id="PIRSR000097-3"/>
    </source>
</evidence>
<dbReference type="EMBL" id="WJQU01000003">
    <property type="protein sequence ID" value="KAJ6638866.1"/>
    <property type="molecule type" value="Genomic_DNA"/>
</dbReference>
<dbReference type="PIRSF" id="PIRSF000097">
    <property type="entry name" value="AKR"/>
    <property type="match status" value="1"/>
</dbReference>
<dbReference type="InterPro" id="IPR020471">
    <property type="entry name" value="AKR"/>
</dbReference>
<dbReference type="PROSITE" id="PS00062">
    <property type="entry name" value="ALDOKETO_REDUCTASE_2"/>
    <property type="match status" value="1"/>
</dbReference>
<dbReference type="GO" id="GO:0016491">
    <property type="term" value="F:oxidoreductase activity"/>
    <property type="evidence" value="ECO:0007669"/>
    <property type="project" value="InterPro"/>
</dbReference>
<keyword evidence="5" id="KW-1185">Reference proteome</keyword>
<evidence type="ECO:0000259" key="3">
    <source>
        <dbReference type="Pfam" id="PF00248"/>
    </source>
</evidence>
<organism evidence="4 5">
    <name type="scientific">Pseudolycoriella hygida</name>
    <dbReference type="NCBI Taxonomy" id="35572"/>
    <lineage>
        <taxon>Eukaryota</taxon>
        <taxon>Metazoa</taxon>
        <taxon>Ecdysozoa</taxon>
        <taxon>Arthropoda</taxon>
        <taxon>Hexapoda</taxon>
        <taxon>Insecta</taxon>
        <taxon>Pterygota</taxon>
        <taxon>Neoptera</taxon>
        <taxon>Endopterygota</taxon>
        <taxon>Diptera</taxon>
        <taxon>Nematocera</taxon>
        <taxon>Sciaroidea</taxon>
        <taxon>Sciaridae</taxon>
        <taxon>Pseudolycoriella</taxon>
    </lineage>
</organism>
<dbReference type="PROSITE" id="PS00063">
    <property type="entry name" value="ALDOKETO_REDUCTASE_3"/>
    <property type="match status" value="1"/>
</dbReference>
<evidence type="ECO:0000313" key="5">
    <source>
        <dbReference type="Proteomes" id="UP001151699"/>
    </source>
</evidence>
<dbReference type="SUPFAM" id="SSF51430">
    <property type="entry name" value="NAD(P)-linked oxidoreductase"/>
    <property type="match status" value="1"/>
</dbReference>
<dbReference type="InterPro" id="IPR036812">
    <property type="entry name" value="NAD(P)_OxRdtase_dom_sf"/>
</dbReference>